<evidence type="ECO:0000313" key="2">
    <source>
        <dbReference type="Proteomes" id="UP000663851"/>
    </source>
</evidence>
<dbReference type="EMBL" id="CAJOBO010002071">
    <property type="protein sequence ID" value="CAF4429228.1"/>
    <property type="molecule type" value="Genomic_DNA"/>
</dbReference>
<evidence type="ECO:0000313" key="1">
    <source>
        <dbReference type="EMBL" id="CAF4429228.1"/>
    </source>
</evidence>
<reference evidence="1" key="1">
    <citation type="submission" date="2021-02" db="EMBL/GenBank/DDBJ databases">
        <authorList>
            <person name="Nowell W R."/>
        </authorList>
    </citation>
    <scope>NUCLEOTIDE SEQUENCE</scope>
</reference>
<comment type="caution">
    <text evidence="1">The sequence shown here is derived from an EMBL/GenBank/DDBJ whole genome shotgun (WGS) entry which is preliminary data.</text>
</comment>
<accession>A0A820R0L2</accession>
<proteinExistence type="predicted"/>
<dbReference type="Proteomes" id="UP000663851">
    <property type="component" value="Unassembled WGS sequence"/>
</dbReference>
<dbReference type="AlphaFoldDB" id="A0A820R0L2"/>
<organism evidence="1 2">
    <name type="scientific">Rotaria socialis</name>
    <dbReference type="NCBI Taxonomy" id="392032"/>
    <lineage>
        <taxon>Eukaryota</taxon>
        <taxon>Metazoa</taxon>
        <taxon>Spiralia</taxon>
        <taxon>Gnathifera</taxon>
        <taxon>Rotifera</taxon>
        <taxon>Eurotatoria</taxon>
        <taxon>Bdelloidea</taxon>
        <taxon>Philodinida</taxon>
        <taxon>Philodinidae</taxon>
        <taxon>Rotaria</taxon>
    </lineage>
</organism>
<protein>
    <submittedName>
        <fullName evidence="1">Uncharacterized protein</fullName>
    </submittedName>
</protein>
<gene>
    <name evidence="1" type="ORF">HFQ381_LOCUS22210</name>
</gene>
<sequence>MEFLVTHQLLDAFDSRSSHGTSALITIGNGVTYCITQKRLDELLKDVEQLNIYENDLGPLLFETTEVVYVISADITQLTSDYDVLIVPGGIAALYQKLLELCAGAYLASTNNVTDTKNIGTGLLPVRYSLYERSANIPTNIALNDAKRNVIYTTTYHNGAVYKFDQLSTNVTTLSTITDAFDLPHFIWLFMTWFYFTKIKQNEIKYLYVSELRIVYNFSGREYYTVLVLTREKPLMDYLYKYWVKMIKHLRPTSEALDYQQSWEAYVIATSTNRIYYKSMGFRKNSIFPNRLVAITFFCIHEKQYEFLKDPPQC</sequence>
<name>A0A820R0L2_9BILA</name>